<dbReference type="PANTHER" id="PTHR32347">
    <property type="entry name" value="EFFLUX SYSTEM COMPONENT YKNX-RELATED"/>
    <property type="match status" value="1"/>
</dbReference>
<evidence type="ECO:0000313" key="5">
    <source>
        <dbReference type="EMBL" id="MEF7615145.1"/>
    </source>
</evidence>
<dbReference type="PROSITE" id="PS51257">
    <property type="entry name" value="PROKAR_LIPOPROTEIN"/>
    <property type="match status" value="1"/>
</dbReference>
<dbReference type="InterPro" id="IPR050465">
    <property type="entry name" value="UPF0194_transport"/>
</dbReference>
<dbReference type="InterPro" id="IPR059052">
    <property type="entry name" value="HH_YbhG-like"/>
</dbReference>
<feature type="coiled-coil region" evidence="3">
    <location>
        <begin position="76"/>
        <end position="122"/>
    </location>
</feature>
<reference evidence="5 6" key="1">
    <citation type="submission" date="2024-02" db="EMBL/GenBank/DDBJ databases">
        <title>Genome sequence of Aquincola sp. MAHUQ-54.</title>
        <authorList>
            <person name="Huq M.A."/>
        </authorList>
    </citation>
    <scope>NUCLEOTIDE SEQUENCE [LARGE SCALE GENOMIC DNA]</scope>
    <source>
        <strain evidence="5 6">MAHUQ-54</strain>
    </source>
</reference>
<feature type="domain" description="YbhG-like alpha-helical hairpin" evidence="4">
    <location>
        <begin position="75"/>
        <end position="192"/>
    </location>
</feature>
<evidence type="ECO:0000256" key="1">
    <source>
        <dbReference type="ARBA" id="ARBA00004196"/>
    </source>
</evidence>
<evidence type="ECO:0000256" key="3">
    <source>
        <dbReference type="SAM" id="Coils"/>
    </source>
</evidence>
<evidence type="ECO:0000313" key="6">
    <source>
        <dbReference type="Proteomes" id="UP001336250"/>
    </source>
</evidence>
<protein>
    <submittedName>
        <fullName evidence="5">HlyD family efflux transporter periplasmic adaptor subunit</fullName>
    </submittedName>
</protein>
<dbReference type="EMBL" id="JAZIBG010000028">
    <property type="protein sequence ID" value="MEF7615145.1"/>
    <property type="molecule type" value="Genomic_DNA"/>
</dbReference>
<dbReference type="Gene3D" id="2.40.30.170">
    <property type="match status" value="1"/>
</dbReference>
<dbReference type="RefSeq" id="WP_332290265.1">
    <property type="nucleotide sequence ID" value="NZ_JAZIBG010000028.1"/>
</dbReference>
<dbReference type="Gene3D" id="1.10.287.470">
    <property type="entry name" value="Helix hairpin bin"/>
    <property type="match status" value="2"/>
</dbReference>
<proteinExistence type="predicted"/>
<dbReference type="PANTHER" id="PTHR32347:SF23">
    <property type="entry name" value="BLL5650 PROTEIN"/>
    <property type="match status" value="1"/>
</dbReference>
<dbReference type="Proteomes" id="UP001336250">
    <property type="component" value="Unassembled WGS sequence"/>
</dbReference>
<comment type="subcellular location">
    <subcellularLocation>
        <location evidence="1">Cell envelope</location>
    </subcellularLocation>
</comment>
<dbReference type="Pfam" id="PF25881">
    <property type="entry name" value="HH_YBHG"/>
    <property type="match status" value="1"/>
</dbReference>
<keyword evidence="2 3" id="KW-0175">Coiled coil</keyword>
<dbReference type="AlphaFoldDB" id="A0AAW9QKK6"/>
<comment type="caution">
    <text evidence="5">The sequence shown here is derived from an EMBL/GenBank/DDBJ whole genome shotgun (WGS) entry which is preliminary data.</text>
</comment>
<gene>
    <name evidence="5" type="ORF">V4F39_14585</name>
</gene>
<evidence type="ECO:0000259" key="4">
    <source>
        <dbReference type="Pfam" id="PF25881"/>
    </source>
</evidence>
<dbReference type="Gene3D" id="2.40.50.100">
    <property type="match status" value="1"/>
</dbReference>
<evidence type="ECO:0000256" key="2">
    <source>
        <dbReference type="ARBA" id="ARBA00023054"/>
    </source>
</evidence>
<sequence>MRDVARTALLPAVLGAVAACSPPAEPPITGYVEAEYLRVASPVAGRLVALSVERGASVSAGAPLFAVEPDLAALALREAESRAQAAQASARDLTRGARRDELAAAQAALAAAQAAAAQAASDLKRQQALAAQGFVSSAGLDALRARRDATAADAQRLAADLRTARLGARDDRQAAAEAEAAAARDAVAQQRFRLGQTSVAAPAAARVVDTLLRPGEWAAAGAPVVQMLEPTALKLRFFVPEALLARVPVGSRVRATCDGCSAPFDATVRYVAPEAEFTPPVVYTERQRQRMVFLVEAWPVPGAVATLHPGLPVDVQLGVPGPGGHQNTR</sequence>
<keyword evidence="6" id="KW-1185">Reference proteome</keyword>
<accession>A0AAW9QKK6</accession>
<name>A0AAW9QKK6_9BURK</name>
<organism evidence="5 6">
    <name type="scientific">Aquincola agrisoli</name>
    <dbReference type="NCBI Taxonomy" id="3119538"/>
    <lineage>
        <taxon>Bacteria</taxon>
        <taxon>Pseudomonadati</taxon>
        <taxon>Pseudomonadota</taxon>
        <taxon>Betaproteobacteria</taxon>
        <taxon>Burkholderiales</taxon>
        <taxon>Sphaerotilaceae</taxon>
        <taxon>Aquincola</taxon>
    </lineage>
</organism>
<dbReference type="GO" id="GO:0030313">
    <property type="term" value="C:cell envelope"/>
    <property type="evidence" value="ECO:0007669"/>
    <property type="project" value="UniProtKB-SubCell"/>
</dbReference>